<accession>A0ABU7GA46</accession>
<dbReference type="EMBL" id="JAYDYW010000016">
    <property type="protein sequence ID" value="MEE1675934.1"/>
    <property type="molecule type" value="Genomic_DNA"/>
</dbReference>
<dbReference type="SUPFAM" id="SSF111364">
    <property type="entry name" value="Tsx-like channel"/>
    <property type="match status" value="1"/>
</dbReference>
<organism evidence="3 4">
    <name type="scientific">Agarivorans aestuarii</name>
    <dbReference type="NCBI Taxonomy" id="1563703"/>
    <lineage>
        <taxon>Bacteria</taxon>
        <taxon>Pseudomonadati</taxon>
        <taxon>Pseudomonadota</taxon>
        <taxon>Gammaproteobacteria</taxon>
        <taxon>Alteromonadales</taxon>
        <taxon>Alteromonadaceae</taxon>
        <taxon>Agarivorans</taxon>
    </lineage>
</organism>
<sequence>MKKIALLSAAALLASAPASAEYLYGFGNISVNYLDWSKNTQDRTGFQEDFAYLELEGGAGFDWGEVYGFFDLENVQDGSDELRTAYKGTIAYKIADTDFRLYGQHYASDSKGFAANNTVLGGQYRFQGDGWFVTPWVGAHMTITNPSWNDGFTGFNGGMFGWTAVYNFTAWDQKFWISNWHESEFARKSDYTDVSGETDDVSMNGALAFWWDATEHVTTGIQYRYAYNKLGTVGNQNAFIYSLRYNF</sequence>
<evidence type="ECO:0000256" key="1">
    <source>
        <dbReference type="ARBA" id="ARBA00008728"/>
    </source>
</evidence>
<reference evidence="4" key="1">
    <citation type="submission" date="2023-07" db="EMBL/GenBank/DDBJ databases">
        <title>Draft genome sequence of Agarivorans aestuarii strain ZMCS4, a CAZymes producing bacteria isolated from the marine brown algae Clodostephus spongiosus.</title>
        <authorList>
            <person name="Lorente B."/>
            <person name="Cabral C."/>
            <person name="Frias J."/>
            <person name="Faria J."/>
            <person name="Toubarro D."/>
        </authorList>
    </citation>
    <scope>NUCLEOTIDE SEQUENCE [LARGE SCALE GENOMIC DNA]</scope>
    <source>
        <strain evidence="4">ZMCS4</strain>
    </source>
</reference>
<dbReference type="Proteomes" id="UP001310248">
    <property type="component" value="Unassembled WGS sequence"/>
</dbReference>
<comment type="similarity">
    <text evidence="1">Belongs to the nucleoside-specific channel-forming outer membrane porin (Tsx) (TC 1.B.10) family.</text>
</comment>
<dbReference type="RefSeq" id="WP_329776696.1">
    <property type="nucleotide sequence ID" value="NZ_JAYDYW010000016.1"/>
</dbReference>
<dbReference type="Pfam" id="PF03502">
    <property type="entry name" value="Channel_Tsx"/>
    <property type="match status" value="1"/>
</dbReference>
<evidence type="ECO:0000256" key="2">
    <source>
        <dbReference type="SAM" id="SignalP"/>
    </source>
</evidence>
<evidence type="ECO:0000313" key="4">
    <source>
        <dbReference type="Proteomes" id="UP001310248"/>
    </source>
</evidence>
<feature type="signal peptide" evidence="2">
    <location>
        <begin position="1"/>
        <end position="20"/>
    </location>
</feature>
<dbReference type="InterPro" id="IPR018013">
    <property type="entry name" value="Channel_Tsx-like"/>
</dbReference>
<dbReference type="InterPro" id="IPR036777">
    <property type="entry name" value="Channel_Tsx-like_sf"/>
</dbReference>
<comment type="caution">
    <text evidence="3">The sequence shown here is derived from an EMBL/GenBank/DDBJ whole genome shotgun (WGS) entry which is preliminary data.</text>
</comment>
<keyword evidence="2" id="KW-0732">Signal</keyword>
<keyword evidence="4" id="KW-1185">Reference proteome</keyword>
<proteinExistence type="inferred from homology"/>
<feature type="chain" id="PRO_5046237374" evidence="2">
    <location>
        <begin position="21"/>
        <end position="247"/>
    </location>
</feature>
<gene>
    <name evidence="3" type="ORF">SNR37_001261</name>
</gene>
<dbReference type="NCBIfam" id="NF008574">
    <property type="entry name" value="PRK11528.1"/>
    <property type="match status" value="1"/>
</dbReference>
<name>A0ABU7GA46_9ALTE</name>
<protein>
    <submittedName>
        <fullName evidence="3">Outer membrane protein OmpK</fullName>
    </submittedName>
</protein>
<evidence type="ECO:0000313" key="3">
    <source>
        <dbReference type="EMBL" id="MEE1675934.1"/>
    </source>
</evidence>